<organism evidence="3 4">
    <name type="scientific">Sinomonas halotolerans</name>
    <dbReference type="NCBI Taxonomy" id="1644133"/>
    <lineage>
        <taxon>Bacteria</taxon>
        <taxon>Bacillati</taxon>
        <taxon>Actinomycetota</taxon>
        <taxon>Actinomycetes</taxon>
        <taxon>Micrococcales</taxon>
        <taxon>Micrococcaceae</taxon>
        <taxon>Sinomonas</taxon>
    </lineage>
</organism>
<evidence type="ECO:0000259" key="1">
    <source>
        <dbReference type="Pfam" id="PF01370"/>
    </source>
</evidence>
<keyword evidence="4" id="KW-1185">Reference proteome</keyword>
<dbReference type="Pfam" id="PF08338">
    <property type="entry name" value="DUF1731"/>
    <property type="match status" value="1"/>
</dbReference>
<sequence length="462" mass="49605">MTWQRSASQWFRLPAERLWDVLSRPERWAEWNPAVAGAALDGGLREGATGHYSPAHRLLGPLHSRTAPAFTVTAAEPVRRLALRQPQPGGHQDIEWTVEERDGGTLFTQTVSLHGPLAQQFGLTAGEPLVRRFAEQCARLYRLAEAHDGDRPERLTVLAGGSGFLGTLLAADLTCSGHDVAVLARARRSSPFRQILWDGRRPGAWSEELGRAGSLSIVNLCGADLDRPGTPENLELLERSRTVPTLALAAASREWERPVAHWVQQSGVHVYAGLSEPAGETAPVPESTPGLAAVVRAWEASAAGARAERMSIMRTGVVLHRDAPLMSRLATPARLGAGGHLGTGGQWFSWIHAADWVRAARTALGLPPGPGEEPLGVPAGVMNATAPHPVTNREFMARLRDALGVPAGIPAPTPLFRLAAAVLRTNPDLALDSIRAVPESLLSAGFRFEHPYLASALEEMTS</sequence>
<evidence type="ECO:0000313" key="3">
    <source>
        <dbReference type="EMBL" id="MEN2745841.1"/>
    </source>
</evidence>
<dbReference type="Gene3D" id="3.30.530.20">
    <property type="match status" value="1"/>
</dbReference>
<evidence type="ECO:0000259" key="2">
    <source>
        <dbReference type="Pfam" id="PF08338"/>
    </source>
</evidence>
<dbReference type="Gene3D" id="3.40.50.720">
    <property type="entry name" value="NAD(P)-binding Rossmann-like Domain"/>
    <property type="match status" value="1"/>
</dbReference>
<dbReference type="CDD" id="cd07812">
    <property type="entry name" value="SRPBCC"/>
    <property type="match status" value="1"/>
</dbReference>
<dbReference type="Proteomes" id="UP001422074">
    <property type="component" value="Unassembled WGS sequence"/>
</dbReference>
<dbReference type="Pfam" id="PF01370">
    <property type="entry name" value="Epimerase"/>
    <property type="match status" value="1"/>
</dbReference>
<dbReference type="RefSeq" id="WP_345886425.1">
    <property type="nucleotide sequence ID" value="NZ_JBDFRB010000019.1"/>
</dbReference>
<dbReference type="InterPro" id="IPR019587">
    <property type="entry name" value="Polyketide_cyclase/dehydratase"/>
</dbReference>
<dbReference type="Pfam" id="PF10604">
    <property type="entry name" value="Polyketide_cyc2"/>
    <property type="match status" value="1"/>
</dbReference>
<feature type="domain" description="NAD-dependent epimerase/dehydratase" evidence="1">
    <location>
        <begin position="158"/>
        <end position="364"/>
    </location>
</feature>
<dbReference type="PANTHER" id="PTHR11092">
    <property type="entry name" value="SUGAR NUCLEOTIDE EPIMERASE RELATED"/>
    <property type="match status" value="1"/>
</dbReference>
<dbReference type="InterPro" id="IPR036291">
    <property type="entry name" value="NAD(P)-bd_dom_sf"/>
</dbReference>
<accession>A0ABU9X3K3</accession>
<evidence type="ECO:0000313" key="4">
    <source>
        <dbReference type="Proteomes" id="UP001422074"/>
    </source>
</evidence>
<dbReference type="InterPro" id="IPR013549">
    <property type="entry name" value="DUF1731"/>
</dbReference>
<dbReference type="InterPro" id="IPR023393">
    <property type="entry name" value="START-like_dom_sf"/>
</dbReference>
<dbReference type="SUPFAM" id="SSF55961">
    <property type="entry name" value="Bet v1-like"/>
    <property type="match status" value="1"/>
</dbReference>
<dbReference type="SUPFAM" id="SSF51735">
    <property type="entry name" value="NAD(P)-binding Rossmann-fold domains"/>
    <property type="match status" value="1"/>
</dbReference>
<proteinExistence type="predicted"/>
<name>A0ABU9X3K3_9MICC</name>
<gene>
    <name evidence="3" type="ORF">ABCQ75_15030</name>
</gene>
<comment type="caution">
    <text evidence="3">The sequence shown here is derived from an EMBL/GenBank/DDBJ whole genome shotgun (WGS) entry which is preliminary data.</text>
</comment>
<feature type="domain" description="DUF1731" evidence="2">
    <location>
        <begin position="414"/>
        <end position="459"/>
    </location>
</feature>
<protein>
    <submittedName>
        <fullName evidence="3">DUF1731 domain-containing protein</fullName>
    </submittedName>
</protein>
<dbReference type="PANTHER" id="PTHR11092:SF0">
    <property type="entry name" value="EPIMERASE FAMILY PROTEIN SDR39U1"/>
    <property type="match status" value="1"/>
</dbReference>
<reference evidence="3 4" key="1">
    <citation type="submission" date="2024-05" db="EMBL/GenBank/DDBJ databases">
        <title>Sinomonas sp. nov., isolated from a waste landfill.</title>
        <authorList>
            <person name="Zhao Y."/>
        </authorList>
    </citation>
    <scope>NUCLEOTIDE SEQUENCE [LARGE SCALE GENOMIC DNA]</scope>
    <source>
        <strain evidence="3 4">CCTCC AB2014300</strain>
    </source>
</reference>
<dbReference type="EMBL" id="JBDFRB010000019">
    <property type="protein sequence ID" value="MEN2745841.1"/>
    <property type="molecule type" value="Genomic_DNA"/>
</dbReference>
<dbReference type="InterPro" id="IPR001509">
    <property type="entry name" value="Epimerase_deHydtase"/>
</dbReference>